<dbReference type="Pfam" id="PF12923">
    <property type="entry name" value="RRP7"/>
    <property type="match status" value="1"/>
</dbReference>
<sequence>MPSTTKIPLQVAGYNVLPLSLPTLPSFPRPATHYLYFAPHNPKIPTPTASRSLFLVNVPFDTTEPHIKHLLSAQIGLPAGRIEDVQFANQRRKGGNGEEAKPKQDKKGKKRKRGRDETDVEDADGSALPSTWDRNLQYNGLTAVVLFVDRASMDAASKAAKALRKERIEPVWGDGIEDKVPALGSARYLNHHRLTYANKDQLLESVNNYMTSYAAKEASVARLATKQRQEADADGFITVTRGGRTNPAKQEAAQELAEKQKEKQKGLDDFYRYQSREKRKQRAGELVRKFEEDKERVRRMKEKRGRFRVGPHVLKRDDSYLLTQYAQPE</sequence>
<evidence type="ECO:0000259" key="3">
    <source>
        <dbReference type="Pfam" id="PF12923"/>
    </source>
</evidence>
<dbReference type="GO" id="GO:0006364">
    <property type="term" value="P:rRNA processing"/>
    <property type="evidence" value="ECO:0007669"/>
    <property type="project" value="TreeGrafter"/>
</dbReference>
<organism evidence="5 6">
    <name type="scientific">Cladonia borealis</name>
    <dbReference type="NCBI Taxonomy" id="184061"/>
    <lineage>
        <taxon>Eukaryota</taxon>
        <taxon>Fungi</taxon>
        <taxon>Dikarya</taxon>
        <taxon>Ascomycota</taxon>
        <taxon>Pezizomycotina</taxon>
        <taxon>Lecanoromycetes</taxon>
        <taxon>OSLEUM clade</taxon>
        <taxon>Lecanoromycetidae</taxon>
        <taxon>Lecanorales</taxon>
        <taxon>Lecanorineae</taxon>
        <taxon>Cladoniaceae</taxon>
        <taxon>Cladonia</taxon>
    </lineage>
</organism>
<dbReference type="InterPro" id="IPR024326">
    <property type="entry name" value="RRP7_C"/>
</dbReference>
<reference evidence="5" key="1">
    <citation type="submission" date="2023-03" db="EMBL/GenBank/DDBJ databases">
        <title>Complete genome of Cladonia borealis.</title>
        <authorList>
            <person name="Park H."/>
        </authorList>
    </citation>
    <scope>NUCLEOTIDE SEQUENCE</scope>
    <source>
        <strain evidence="5">ANT050790</strain>
    </source>
</reference>
<dbReference type="CDD" id="cd12293">
    <property type="entry name" value="dRRM_Rrp7p"/>
    <property type="match status" value="1"/>
</dbReference>
<feature type="domain" description="Ribosomal RNA-processing protein 7 C-terminal" evidence="3">
    <location>
        <begin position="195"/>
        <end position="308"/>
    </location>
</feature>
<evidence type="ECO:0008006" key="7">
    <source>
        <dbReference type="Google" id="ProtNLM"/>
    </source>
</evidence>
<accession>A0AA39QVK2</accession>
<dbReference type="GO" id="GO:0000028">
    <property type="term" value="P:ribosomal small subunit assembly"/>
    <property type="evidence" value="ECO:0007669"/>
    <property type="project" value="TreeGrafter"/>
</dbReference>
<evidence type="ECO:0000256" key="2">
    <source>
        <dbReference type="SAM" id="MobiDB-lite"/>
    </source>
</evidence>
<proteinExistence type="inferred from homology"/>
<feature type="region of interest" description="Disordered" evidence="2">
    <location>
        <begin position="89"/>
        <end position="131"/>
    </location>
</feature>
<dbReference type="PANTHER" id="PTHR13191:SF0">
    <property type="entry name" value="RIBOSOMAL RNA-PROCESSING PROTEIN 7 HOMOLOG A-RELATED"/>
    <property type="match status" value="1"/>
</dbReference>
<dbReference type="Gene3D" id="6.10.250.1770">
    <property type="match status" value="1"/>
</dbReference>
<dbReference type="GO" id="GO:0032545">
    <property type="term" value="C:CURI complex"/>
    <property type="evidence" value="ECO:0007669"/>
    <property type="project" value="TreeGrafter"/>
</dbReference>
<keyword evidence="6" id="KW-1185">Reference proteome</keyword>
<dbReference type="GO" id="GO:0034456">
    <property type="term" value="C:UTP-C complex"/>
    <property type="evidence" value="ECO:0007669"/>
    <property type="project" value="TreeGrafter"/>
</dbReference>
<dbReference type="AlphaFoldDB" id="A0AA39QVK2"/>
<feature type="compositionally biased region" description="Basic and acidic residues" evidence="2">
    <location>
        <begin position="95"/>
        <end position="105"/>
    </location>
</feature>
<name>A0AA39QVK2_9LECA</name>
<dbReference type="Pfam" id="PF17799">
    <property type="entry name" value="RRM_Rrp7"/>
    <property type="match status" value="1"/>
</dbReference>
<dbReference type="InterPro" id="IPR040447">
    <property type="entry name" value="RRM_Rrp7"/>
</dbReference>
<feature type="domain" description="Rrp7 RRM-like N-terminal" evidence="4">
    <location>
        <begin position="11"/>
        <end position="191"/>
    </location>
</feature>
<comment type="similarity">
    <text evidence="1">Belongs to the RRP7 family.</text>
</comment>
<dbReference type="EMBL" id="JAFEKC020000019">
    <property type="protein sequence ID" value="KAK0509236.1"/>
    <property type="molecule type" value="Genomic_DNA"/>
</dbReference>
<evidence type="ECO:0000256" key="1">
    <source>
        <dbReference type="ARBA" id="ARBA00006110"/>
    </source>
</evidence>
<dbReference type="InterPro" id="IPR040446">
    <property type="entry name" value="RRP7"/>
</dbReference>
<evidence type="ECO:0000313" key="6">
    <source>
        <dbReference type="Proteomes" id="UP001166286"/>
    </source>
</evidence>
<evidence type="ECO:0000259" key="4">
    <source>
        <dbReference type="Pfam" id="PF17799"/>
    </source>
</evidence>
<comment type="caution">
    <text evidence="5">The sequence shown here is derived from an EMBL/GenBank/DDBJ whole genome shotgun (WGS) entry which is preliminary data.</text>
</comment>
<dbReference type="Proteomes" id="UP001166286">
    <property type="component" value="Unassembled WGS sequence"/>
</dbReference>
<evidence type="ECO:0000313" key="5">
    <source>
        <dbReference type="EMBL" id="KAK0509236.1"/>
    </source>
</evidence>
<protein>
    <recommendedName>
        <fullName evidence="7">Ribosomal small subunit assembly protein</fullName>
    </recommendedName>
</protein>
<dbReference type="PANTHER" id="PTHR13191">
    <property type="entry name" value="RIBOSOMAL RNA PROCESSING PROTEIN 7-RELATED"/>
    <property type="match status" value="1"/>
</dbReference>
<gene>
    <name evidence="5" type="ORF">JMJ35_008607</name>
</gene>
<dbReference type="CDD" id="cd12950">
    <property type="entry name" value="RRP7_Rrp7p"/>
    <property type="match status" value="1"/>
</dbReference>